<dbReference type="GO" id="GO:0016020">
    <property type="term" value="C:membrane"/>
    <property type="evidence" value="ECO:0007669"/>
    <property type="project" value="UniProtKB-SubCell"/>
</dbReference>
<evidence type="ECO:0000256" key="5">
    <source>
        <dbReference type="SAM" id="Phobius"/>
    </source>
</evidence>
<feature type="transmembrane region" description="Helical" evidence="5">
    <location>
        <begin position="42"/>
        <end position="61"/>
    </location>
</feature>
<evidence type="ECO:0000313" key="6">
    <source>
        <dbReference type="EMBL" id="WNR44874.1"/>
    </source>
</evidence>
<feature type="transmembrane region" description="Helical" evidence="5">
    <location>
        <begin position="151"/>
        <end position="170"/>
    </location>
</feature>
<organism evidence="6 7">
    <name type="scientific">Paenibacillus roseopurpureus</name>
    <dbReference type="NCBI Taxonomy" id="2918901"/>
    <lineage>
        <taxon>Bacteria</taxon>
        <taxon>Bacillati</taxon>
        <taxon>Bacillota</taxon>
        <taxon>Bacilli</taxon>
        <taxon>Bacillales</taxon>
        <taxon>Paenibacillaceae</taxon>
        <taxon>Paenibacillus</taxon>
    </lineage>
</organism>
<feature type="transmembrane region" description="Helical" evidence="5">
    <location>
        <begin position="122"/>
        <end position="139"/>
    </location>
</feature>
<dbReference type="KEGG" id="proo:MJB10_01605"/>
<protein>
    <submittedName>
        <fullName evidence="6">Uncharacterized protein</fullName>
    </submittedName>
</protein>
<dbReference type="RefSeq" id="WP_314800988.1">
    <property type="nucleotide sequence ID" value="NZ_CP130319.1"/>
</dbReference>
<gene>
    <name evidence="6" type="ORF">MJB10_01605</name>
</gene>
<dbReference type="EMBL" id="CP130319">
    <property type="protein sequence ID" value="WNR44874.1"/>
    <property type="molecule type" value="Genomic_DNA"/>
</dbReference>
<dbReference type="Proteomes" id="UP001304650">
    <property type="component" value="Chromosome"/>
</dbReference>
<evidence type="ECO:0000313" key="7">
    <source>
        <dbReference type="Proteomes" id="UP001304650"/>
    </source>
</evidence>
<evidence type="ECO:0000256" key="4">
    <source>
        <dbReference type="ARBA" id="ARBA00023136"/>
    </source>
</evidence>
<dbReference type="InterPro" id="IPR039020">
    <property type="entry name" value="PaxB-like"/>
</dbReference>
<keyword evidence="7" id="KW-1185">Reference proteome</keyword>
<evidence type="ECO:0000256" key="1">
    <source>
        <dbReference type="ARBA" id="ARBA00004141"/>
    </source>
</evidence>
<keyword evidence="4 5" id="KW-0472">Membrane</keyword>
<keyword evidence="2 5" id="KW-0812">Transmembrane</keyword>
<feature type="transmembrane region" description="Helical" evidence="5">
    <location>
        <begin position="176"/>
        <end position="194"/>
    </location>
</feature>
<comment type="subcellular location">
    <subcellularLocation>
        <location evidence="1">Membrane</location>
        <topology evidence="1">Multi-pass membrane protein</topology>
    </subcellularLocation>
</comment>
<feature type="transmembrane region" description="Helical" evidence="5">
    <location>
        <begin position="97"/>
        <end position="116"/>
    </location>
</feature>
<evidence type="ECO:0000256" key="3">
    <source>
        <dbReference type="ARBA" id="ARBA00022989"/>
    </source>
</evidence>
<dbReference type="AlphaFoldDB" id="A0AA96LRT0"/>
<keyword evidence="3 5" id="KW-1133">Transmembrane helix</keyword>
<reference evidence="6" key="1">
    <citation type="submission" date="2022-02" db="EMBL/GenBank/DDBJ databases">
        <title>Paenibacillus sp. MBLB1832 Whole Genome Shotgun Sequencing.</title>
        <authorList>
            <person name="Hwang C.Y."/>
            <person name="Cho E.-S."/>
            <person name="Seo M.-J."/>
        </authorList>
    </citation>
    <scope>NUCLEOTIDE SEQUENCE</scope>
    <source>
        <strain evidence="6">MBLB1832</strain>
    </source>
</reference>
<dbReference type="PANTHER" id="PTHR42038">
    <property type="match status" value="1"/>
</dbReference>
<dbReference type="Pfam" id="PF25129">
    <property type="entry name" value="Pyr4-TMTC"/>
    <property type="match status" value="1"/>
</dbReference>
<proteinExistence type="predicted"/>
<evidence type="ECO:0000256" key="2">
    <source>
        <dbReference type="ARBA" id="ARBA00022692"/>
    </source>
</evidence>
<sequence length="208" mass="24205">MDDLFAQQLGRVLQLSSGVFWTIAYVLMIYKSFQDRRPSIPLAALCANLTWQTIFTFIYPIDDLQMLINLVWLALNFMIMLQYLAYTTHRKHKTIRLLLSLAAAFLIHLSFTGEFQDLQGKYLAFGMNFMMSLLFIVMLRQQGTLGQSVGIGVMKFLGSMCAAIIFYYLFPDSPLLLVLYVFIIILDLTYIIMLKRQKRRDVGYMFRK</sequence>
<dbReference type="PANTHER" id="PTHR42038:SF2">
    <property type="entry name" value="TERPENE CYCLASE AUSL"/>
    <property type="match status" value="1"/>
</dbReference>
<accession>A0AA96LRT0</accession>
<feature type="transmembrane region" description="Helical" evidence="5">
    <location>
        <begin position="67"/>
        <end position="85"/>
    </location>
</feature>
<name>A0AA96LRT0_9BACL</name>
<dbReference type="GO" id="GO:0016829">
    <property type="term" value="F:lyase activity"/>
    <property type="evidence" value="ECO:0007669"/>
    <property type="project" value="InterPro"/>
</dbReference>
<feature type="transmembrane region" description="Helical" evidence="5">
    <location>
        <begin position="12"/>
        <end position="30"/>
    </location>
</feature>